<name>A0ABT6EVH1_9SYNE</name>
<evidence type="ECO:0000256" key="1">
    <source>
        <dbReference type="SAM" id="MobiDB-lite"/>
    </source>
</evidence>
<reference evidence="2" key="1">
    <citation type="journal article" date="2022" name="Genome Biol. Evol.">
        <title>A New Gene Family Diagnostic for Intracellular Biomineralization of Amorphous Ca Carbonates by Cyanobacteria.</title>
        <authorList>
            <person name="Benzerara K."/>
            <person name="Duprat E."/>
            <person name="Bitard-Feildel T."/>
            <person name="Caumes G."/>
            <person name="Cassier-Chauvat C."/>
            <person name="Chauvat F."/>
            <person name="Dezi M."/>
            <person name="Diop S.I."/>
            <person name="Gaschignard G."/>
            <person name="Gorgen S."/>
            <person name="Gugger M."/>
            <person name="Lopez-Garcia P."/>
            <person name="Millet M."/>
            <person name="Skouri-Panet F."/>
            <person name="Moreira D."/>
            <person name="Callebaut I."/>
        </authorList>
    </citation>
    <scope>NUCLEOTIDE SEQUENCE</scope>
    <source>
        <strain evidence="2">G9</strain>
    </source>
</reference>
<dbReference type="InterPro" id="IPR021374">
    <property type="entry name" value="DUF2996"/>
</dbReference>
<dbReference type="EMBL" id="JAKKUT010000001">
    <property type="protein sequence ID" value="MDG2989801.1"/>
    <property type="molecule type" value="Genomic_DNA"/>
</dbReference>
<keyword evidence="3" id="KW-1185">Reference proteome</keyword>
<gene>
    <name evidence="2" type="ORF">L3556_02445</name>
</gene>
<proteinExistence type="predicted"/>
<accession>A0ABT6EVH1</accession>
<sequence length="135" mass="15042">MSQETETTTTEAAQPKKTAKKEKPPALEDKPFGEFMNQDYLPALKAAFTAAKIDDFQATLEGNILSGEWGEGQRQFKLYFLDGTLQGRKAFVETTNGIPPSTIEPFLCDERKITLPLLVFGVMQRLNAQKWLGGN</sequence>
<dbReference type="PANTHER" id="PTHR36341:SF3">
    <property type="entry name" value="DUF2996 FAMILY PROTEIN"/>
    <property type="match status" value="1"/>
</dbReference>
<feature type="region of interest" description="Disordered" evidence="1">
    <location>
        <begin position="1"/>
        <end position="32"/>
    </location>
</feature>
<dbReference type="RefSeq" id="WP_277865714.1">
    <property type="nucleotide sequence ID" value="NZ_JAKKUT010000001.1"/>
</dbReference>
<dbReference type="PANTHER" id="PTHR36341">
    <property type="entry name" value="DUF2996 FAMILY PROTEIN"/>
    <property type="match status" value="1"/>
</dbReference>
<feature type="compositionally biased region" description="Basic and acidic residues" evidence="1">
    <location>
        <begin position="21"/>
        <end position="32"/>
    </location>
</feature>
<protein>
    <submittedName>
        <fullName evidence="2">DUF2996 domain-containing protein</fullName>
    </submittedName>
</protein>
<evidence type="ECO:0000313" key="3">
    <source>
        <dbReference type="Proteomes" id="UP001154265"/>
    </source>
</evidence>
<comment type="caution">
    <text evidence="2">The sequence shown here is derived from an EMBL/GenBank/DDBJ whole genome shotgun (WGS) entry which is preliminary data.</text>
</comment>
<dbReference type="Proteomes" id="UP001154265">
    <property type="component" value="Unassembled WGS sequence"/>
</dbReference>
<dbReference type="Pfam" id="PF11210">
    <property type="entry name" value="DUF2996"/>
    <property type="match status" value="1"/>
</dbReference>
<evidence type="ECO:0000313" key="2">
    <source>
        <dbReference type="EMBL" id="MDG2989801.1"/>
    </source>
</evidence>
<organism evidence="2 3">
    <name type="scientific">Candidatus Synechococcus calcipolaris G9</name>
    <dbReference type="NCBI Taxonomy" id="1497997"/>
    <lineage>
        <taxon>Bacteria</taxon>
        <taxon>Bacillati</taxon>
        <taxon>Cyanobacteriota</taxon>
        <taxon>Cyanophyceae</taxon>
        <taxon>Synechococcales</taxon>
        <taxon>Synechococcaceae</taxon>
        <taxon>Synechococcus</taxon>
    </lineage>
</organism>
<reference evidence="2" key="2">
    <citation type="submission" date="2022-01" db="EMBL/GenBank/DDBJ databases">
        <authorList>
            <person name="Zivanovic Y."/>
            <person name="Moreira D."/>
            <person name="Lopez-Garcia P."/>
        </authorList>
    </citation>
    <scope>NUCLEOTIDE SEQUENCE</scope>
    <source>
        <strain evidence="2">G9</strain>
    </source>
</reference>
<feature type="compositionally biased region" description="Low complexity" evidence="1">
    <location>
        <begin position="1"/>
        <end position="16"/>
    </location>
</feature>